<gene>
    <name evidence="1" type="primary">g106</name>
</gene>
<dbReference type="PANTHER" id="PTHR39598:SF1">
    <property type="entry name" value="AUSTINOID BIOSYNTHESIS CLUSTERS PROTEIN F-RELATED"/>
    <property type="match status" value="1"/>
</dbReference>
<protein>
    <recommendedName>
        <fullName evidence="2">SnoaL-like domain-containing protein</fullName>
    </recommendedName>
</protein>
<reference evidence="1" key="1">
    <citation type="journal article" date="2021" name="J. Ind. Microbiol. Biotechnol.">
        <title>Anti-cryptococcal activity of preussolides A and B, phosphoethanolamine-substituted 24-membered macrolides, and leptosin C from coprophilous isolates of Preussia typharum.</title>
        <authorList>
            <person name="Perlatti B."/>
            <person name="Lan N."/>
            <person name="Xiang M."/>
            <person name="Earp C.E."/>
            <person name="Spraker J.E."/>
            <person name="Harvey C.J.B."/>
            <person name="Nichols C.B."/>
            <person name="Alspaugh J.A."/>
            <person name="Gloer J.B."/>
            <person name="Bills G.F."/>
        </authorList>
    </citation>
    <scope>NUCLEOTIDE SEQUENCE</scope>
    <source>
        <strain evidence="1">BGC</strain>
    </source>
</reference>
<accession>A0A8A0XTE8</accession>
<evidence type="ECO:0008006" key="2">
    <source>
        <dbReference type="Google" id="ProtNLM"/>
    </source>
</evidence>
<dbReference type="PANTHER" id="PTHR39598">
    <property type="entry name" value="AUSTINOL SYNTHESIS PROTEIN F-RELATED"/>
    <property type="match status" value="1"/>
</dbReference>
<evidence type="ECO:0000313" key="1">
    <source>
        <dbReference type="EMBL" id="QSQ85906.1"/>
    </source>
</evidence>
<dbReference type="InterPro" id="IPR032710">
    <property type="entry name" value="NTF2-like_dom_sf"/>
</dbReference>
<dbReference type="InterPro" id="IPR050977">
    <property type="entry name" value="Fungal_Meroterpenoid_Isomerase"/>
</dbReference>
<organism evidence="1">
    <name type="scientific">Preussia typharum</name>
    <dbReference type="NCBI Taxonomy" id="718249"/>
    <lineage>
        <taxon>Eukaryota</taxon>
        <taxon>Fungi</taxon>
        <taxon>Dikarya</taxon>
        <taxon>Ascomycota</taxon>
        <taxon>Pezizomycotina</taxon>
        <taxon>Dothideomycetes</taxon>
        <taxon>Pleosporomycetidae</taxon>
        <taxon>Pleosporales</taxon>
        <taxon>Sporormiaceae</taxon>
        <taxon>Preussia/Sporomiella species complex</taxon>
        <taxon>Preussia</taxon>
    </lineage>
</organism>
<dbReference type="Gene3D" id="3.10.450.50">
    <property type="match status" value="1"/>
</dbReference>
<dbReference type="EMBL" id="MW147207">
    <property type="protein sequence ID" value="QSQ85906.1"/>
    <property type="molecule type" value="Genomic_DNA"/>
</dbReference>
<proteinExistence type="predicted"/>
<name>A0A8A0XTE8_9PLEO</name>
<dbReference type="AlphaFoldDB" id="A0A8A0XTE8"/>
<dbReference type="SUPFAM" id="SSF54427">
    <property type="entry name" value="NTF2-like"/>
    <property type="match status" value="1"/>
</dbReference>
<sequence length="156" mass="17366">MSSIRAQLLKTANAYLDAHTNRDAKALGAIYSSSSTHETYPKPVQPIFPHVSNEDYLAGVADLFKMWHSFECHQFSEPIVDEEARKVVLFVEGRGVADVGTYVNEYVVVLKMNKEGTLVENRLQFFDSQGLLAWVAKMGQQVTDLQNKVTGKAAEA</sequence>